<accession>T1EPS0</accession>
<dbReference type="KEGG" id="hro:HELRODRAFT_160092"/>
<dbReference type="PANTHER" id="PTHR35450">
    <property type="entry name" value="REVERSE TRANSCRIPTASE DOMAIN-CONTAINING PROTEIN"/>
    <property type="match status" value="1"/>
</dbReference>
<dbReference type="GeneID" id="20198570"/>
<dbReference type="AlphaFoldDB" id="T1EPS0"/>
<sequence>MAINSFAIPILTYSFGIIFWTKAELNKLGRVTRKLLTLYGMLHPKADKWWKRAFGGTINLQKEAITGDQNMYLTNEDNNNLNNVDKLKIKLKKLRKEQICNKPLHGQYFKELEKPGKKFRKLLYSELLISLESFLDDLLWTRMGPEIICKPA</sequence>
<reference evidence="1 3" key="2">
    <citation type="journal article" date="2013" name="Nature">
        <title>Insights into bilaterian evolution from three spiralian genomes.</title>
        <authorList>
            <person name="Simakov O."/>
            <person name="Marletaz F."/>
            <person name="Cho S.J."/>
            <person name="Edsinger-Gonzales E."/>
            <person name="Havlak P."/>
            <person name="Hellsten U."/>
            <person name="Kuo D.H."/>
            <person name="Larsson T."/>
            <person name="Lv J."/>
            <person name="Arendt D."/>
            <person name="Savage R."/>
            <person name="Osoegawa K."/>
            <person name="de Jong P."/>
            <person name="Grimwood J."/>
            <person name="Chapman J.A."/>
            <person name="Shapiro H."/>
            <person name="Aerts A."/>
            <person name="Otillar R.P."/>
            <person name="Terry A.Y."/>
            <person name="Boore J.L."/>
            <person name="Grigoriev I.V."/>
            <person name="Lindberg D.R."/>
            <person name="Seaver E.C."/>
            <person name="Weisblat D.A."/>
            <person name="Putnam N.H."/>
            <person name="Rokhsar D.S."/>
        </authorList>
    </citation>
    <scope>NUCLEOTIDE SEQUENCE</scope>
</reference>
<reference evidence="2" key="3">
    <citation type="submission" date="2015-06" db="UniProtKB">
        <authorList>
            <consortium name="EnsemblMetazoa"/>
        </authorList>
    </citation>
    <scope>IDENTIFICATION</scope>
</reference>
<dbReference type="RefSeq" id="XP_009015357.1">
    <property type="nucleotide sequence ID" value="XM_009017109.1"/>
</dbReference>
<keyword evidence="3" id="KW-1185">Reference proteome</keyword>
<dbReference type="EMBL" id="KB096324">
    <property type="protein sequence ID" value="ESO05989.1"/>
    <property type="molecule type" value="Genomic_DNA"/>
</dbReference>
<evidence type="ECO:0000313" key="3">
    <source>
        <dbReference type="Proteomes" id="UP000015101"/>
    </source>
</evidence>
<dbReference type="PANTHER" id="PTHR35450:SF2">
    <property type="entry name" value="REVERSE TRANSCRIPTASE DOMAIN-CONTAINING PROTEIN"/>
    <property type="match status" value="1"/>
</dbReference>
<evidence type="ECO:0000313" key="1">
    <source>
        <dbReference type="EMBL" id="ESO05989.1"/>
    </source>
</evidence>
<name>T1EPS0_HELRO</name>
<dbReference type="EMBL" id="AMQM01000500">
    <property type="status" value="NOT_ANNOTATED_CDS"/>
    <property type="molecule type" value="Genomic_DNA"/>
</dbReference>
<dbReference type="OrthoDB" id="6776981at2759"/>
<proteinExistence type="predicted"/>
<organism evidence="2 3">
    <name type="scientific">Helobdella robusta</name>
    <name type="common">Californian leech</name>
    <dbReference type="NCBI Taxonomy" id="6412"/>
    <lineage>
        <taxon>Eukaryota</taxon>
        <taxon>Metazoa</taxon>
        <taxon>Spiralia</taxon>
        <taxon>Lophotrochozoa</taxon>
        <taxon>Annelida</taxon>
        <taxon>Clitellata</taxon>
        <taxon>Hirudinea</taxon>
        <taxon>Rhynchobdellida</taxon>
        <taxon>Glossiphoniidae</taxon>
        <taxon>Helobdella</taxon>
    </lineage>
</organism>
<gene>
    <name evidence="2" type="primary">20198570</name>
    <name evidence="1" type="ORF">HELRODRAFT_160092</name>
</gene>
<dbReference type="HOGENOM" id="CLU_1724289_0_0_1"/>
<dbReference type="CTD" id="20198570"/>
<dbReference type="EnsemblMetazoa" id="HelroT160092">
    <property type="protein sequence ID" value="HelroP160092"/>
    <property type="gene ID" value="HelroG160092"/>
</dbReference>
<evidence type="ECO:0000313" key="2">
    <source>
        <dbReference type="EnsemblMetazoa" id="HelroP160092"/>
    </source>
</evidence>
<protein>
    <submittedName>
        <fullName evidence="1 2">Uncharacterized protein</fullName>
    </submittedName>
</protein>
<dbReference type="Proteomes" id="UP000015101">
    <property type="component" value="Unassembled WGS sequence"/>
</dbReference>
<reference evidence="3" key="1">
    <citation type="submission" date="2012-12" db="EMBL/GenBank/DDBJ databases">
        <authorList>
            <person name="Hellsten U."/>
            <person name="Grimwood J."/>
            <person name="Chapman J.A."/>
            <person name="Shapiro H."/>
            <person name="Aerts A."/>
            <person name="Otillar R.P."/>
            <person name="Terry A.Y."/>
            <person name="Boore J.L."/>
            <person name="Simakov O."/>
            <person name="Marletaz F."/>
            <person name="Cho S.-J."/>
            <person name="Edsinger-Gonzales E."/>
            <person name="Havlak P."/>
            <person name="Kuo D.-H."/>
            <person name="Larsson T."/>
            <person name="Lv J."/>
            <person name="Arendt D."/>
            <person name="Savage R."/>
            <person name="Osoegawa K."/>
            <person name="de Jong P."/>
            <person name="Lindberg D.R."/>
            <person name="Seaver E.C."/>
            <person name="Weisblat D.A."/>
            <person name="Putnam N.H."/>
            <person name="Grigoriev I.V."/>
            <person name="Rokhsar D.S."/>
        </authorList>
    </citation>
    <scope>NUCLEOTIDE SEQUENCE</scope>
</reference>
<dbReference type="InParanoid" id="T1EPS0"/>